<dbReference type="SUPFAM" id="SSF50494">
    <property type="entry name" value="Trypsin-like serine proteases"/>
    <property type="match status" value="2"/>
</dbReference>
<keyword evidence="8" id="KW-1015">Disulfide bond</keyword>
<dbReference type="CDD" id="cd00190">
    <property type="entry name" value="Tryp_SPc"/>
    <property type="match status" value="1"/>
</dbReference>
<dbReference type="EMBL" id="GANO01004713">
    <property type="protein sequence ID" value="JAB55158.1"/>
    <property type="molecule type" value="mRNA"/>
</dbReference>
<evidence type="ECO:0000256" key="2">
    <source>
        <dbReference type="ARBA" id="ARBA00022525"/>
    </source>
</evidence>
<keyword evidence="3" id="KW-0645">Protease</keyword>
<dbReference type="GO" id="GO:0004252">
    <property type="term" value="F:serine-type endopeptidase activity"/>
    <property type="evidence" value="ECO:0007669"/>
    <property type="project" value="InterPro"/>
</dbReference>
<dbReference type="FunFam" id="2.40.10.10:FF:000146">
    <property type="entry name" value="Serine protease 53"/>
    <property type="match status" value="1"/>
</dbReference>
<evidence type="ECO:0000313" key="12">
    <source>
        <dbReference type="EMBL" id="JAB55158.1"/>
    </source>
</evidence>
<feature type="chain" id="PRO_5004659780" evidence="10">
    <location>
        <begin position="18"/>
        <end position="547"/>
    </location>
</feature>
<keyword evidence="4 10" id="KW-0732">Signal</keyword>
<keyword evidence="5" id="KW-0378">Hydrolase</keyword>
<evidence type="ECO:0000256" key="5">
    <source>
        <dbReference type="ARBA" id="ARBA00022801"/>
    </source>
</evidence>
<dbReference type="InterPro" id="IPR001254">
    <property type="entry name" value="Trypsin_dom"/>
</dbReference>
<feature type="signal peptide" evidence="10">
    <location>
        <begin position="1"/>
        <end position="17"/>
    </location>
</feature>
<dbReference type="Pfam" id="PF00089">
    <property type="entry name" value="Trypsin"/>
    <property type="match status" value="2"/>
</dbReference>
<organism evidence="12">
    <name type="scientific">Corethrella appendiculata</name>
    <dbReference type="NCBI Taxonomy" id="1370023"/>
    <lineage>
        <taxon>Eukaryota</taxon>
        <taxon>Metazoa</taxon>
        <taxon>Ecdysozoa</taxon>
        <taxon>Arthropoda</taxon>
        <taxon>Hexapoda</taxon>
        <taxon>Insecta</taxon>
        <taxon>Pterygota</taxon>
        <taxon>Neoptera</taxon>
        <taxon>Endopterygota</taxon>
        <taxon>Diptera</taxon>
        <taxon>Nematocera</taxon>
        <taxon>Culicoidea</taxon>
        <taxon>Chaoboridae</taxon>
        <taxon>Corethrella</taxon>
    </lineage>
</organism>
<comment type="subcellular location">
    <subcellularLocation>
        <location evidence="1">Secreted</location>
    </subcellularLocation>
</comment>
<dbReference type="InterPro" id="IPR043504">
    <property type="entry name" value="Peptidase_S1_PA_chymotrypsin"/>
</dbReference>
<keyword evidence="6" id="KW-0720">Serine protease</keyword>
<dbReference type="SMART" id="SM00020">
    <property type="entry name" value="Tryp_SPc"/>
    <property type="match status" value="2"/>
</dbReference>
<evidence type="ECO:0000256" key="8">
    <source>
        <dbReference type="ARBA" id="ARBA00023157"/>
    </source>
</evidence>
<sequence>MLLKYLFSVLYILVVKSHECGKRKINSRGVVVGGHDSNAGDWPWHVAISHFIRGAFLYQCGGSIINTTTILTVAHCVYDNGRVMNKDRLKVTLGNHQLFKFSMNQYEHSVHEIIPHPEFNNSHYRNDIALLILNHEIQFTDYIQPVCLWDLNDDGVNKIGSVIGWGFDGNSEISATLKETKMPIVNTFTCIHSVPGVFGKLVNENNYCAGFRNGTGVCNGDSGSGMFFKVSGRWYLRGIVSQAIIDGNTLKCDLNEYVIFTDVTKYRSWIGLTSVIKSSVKSKFANHKNFHLLNNAECGINNYDIDEDENLKPIYQQYPWMVLVPINFLGIVYLRCNGFLISELYVVTTASCASLYTRDPIKLGDYNIRNNDPDCVGTHSGTDCQYSQTVSVEREILHPYHNDELLNHENDIALLRLSTKADLKRPNIKTVCLPLLDDWQNNQNMVITGFVENENILSRQLGTRTSCLPTDDSKDICININTESKECELIRGAALLSIQQVNSERNAYVLKGFATVNNCVRHQNYLRIKPHLEWILTRSISRIAIKT</sequence>
<dbReference type="PRINTS" id="PR00722">
    <property type="entry name" value="CHYMOTRYPSIN"/>
</dbReference>
<proteinExistence type="evidence at transcript level"/>
<keyword evidence="7" id="KW-0865">Zymogen</keyword>
<dbReference type="AlphaFoldDB" id="U5EDK9"/>
<dbReference type="InterPro" id="IPR009003">
    <property type="entry name" value="Peptidase_S1_PA"/>
</dbReference>
<dbReference type="GO" id="GO:0005576">
    <property type="term" value="C:extracellular region"/>
    <property type="evidence" value="ECO:0007669"/>
    <property type="project" value="UniProtKB-SubCell"/>
</dbReference>
<reference evidence="12" key="1">
    <citation type="journal article" date="2014" name="Insect Biochem. Mol. Biol.">
        <title>An insight into the sialome of the frog biting fly, Corethrella appendiculata.</title>
        <authorList>
            <person name="Ribeiro J.M.C."/>
            <person name="Chagas A.C."/>
            <person name="Pham V.M."/>
            <person name="Lounibos L.P."/>
            <person name="Calvo E."/>
        </authorList>
    </citation>
    <scope>NUCLEOTIDE SEQUENCE</scope>
    <source>
        <tissue evidence="12">Salivary glands</tissue>
    </source>
</reference>
<dbReference type="InterPro" id="IPR001314">
    <property type="entry name" value="Peptidase_S1A"/>
</dbReference>
<feature type="domain" description="Peptidase S1" evidence="11">
    <location>
        <begin position="292"/>
        <end position="540"/>
    </location>
</feature>
<evidence type="ECO:0000256" key="3">
    <source>
        <dbReference type="ARBA" id="ARBA00022670"/>
    </source>
</evidence>
<accession>U5EDK9</accession>
<evidence type="ECO:0000256" key="10">
    <source>
        <dbReference type="SAM" id="SignalP"/>
    </source>
</evidence>
<evidence type="ECO:0000256" key="7">
    <source>
        <dbReference type="ARBA" id="ARBA00023145"/>
    </source>
</evidence>
<name>U5EDK9_9DIPT</name>
<dbReference type="InterPro" id="IPR051333">
    <property type="entry name" value="CLIP_Serine_Protease"/>
</dbReference>
<dbReference type="PROSITE" id="PS50240">
    <property type="entry name" value="TRYPSIN_DOM"/>
    <property type="match status" value="2"/>
</dbReference>
<evidence type="ECO:0000256" key="4">
    <source>
        <dbReference type="ARBA" id="ARBA00022729"/>
    </source>
</evidence>
<feature type="domain" description="Peptidase S1" evidence="11">
    <location>
        <begin position="31"/>
        <end position="270"/>
    </location>
</feature>
<evidence type="ECO:0000256" key="9">
    <source>
        <dbReference type="ARBA" id="ARBA00024195"/>
    </source>
</evidence>
<evidence type="ECO:0000256" key="6">
    <source>
        <dbReference type="ARBA" id="ARBA00022825"/>
    </source>
</evidence>
<dbReference type="GO" id="GO:0006508">
    <property type="term" value="P:proteolysis"/>
    <property type="evidence" value="ECO:0007669"/>
    <property type="project" value="UniProtKB-KW"/>
</dbReference>
<evidence type="ECO:0000259" key="11">
    <source>
        <dbReference type="PROSITE" id="PS50240"/>
    </source>
</evidence>
<dbReference type="PANTHER" id="PTHR24260">
    <property type="match status" value="1"/>
</dbReference>
<protein>
    <submittedName>
        <fullName evidence="12">Putative trypsin</fullName>
    </submittedName>
</protein>
<evidence type="ECO:0000256" key="1">
    <source>
        <dbReference type="ARBA" id="ARBA00004613"/>
    </source>
</evidence>
<keyword evidence="2" id="KW-0964">Secreted</keyword>
<dbReference type="PANTHER" id="PTHR24260:SF136">
    <property type="entry name" value="GH08193P-RELATED"/>
    <property type="match status" value="1"/>
</dbReference>
<comment type="similarity">
    <text evidence="9">Belongs to the peptidase S1 family. CLIP subfamily.</text>
</comment>
<dbReference type="Gene3D" id="2.40.10.10">
    <property type="entry name" value="Trypsin-like serine proteases"/>
    <property type="match status" value="3"/>
</dbReference>